<feature type="transmembrane region" description="Helical" evidence="8">
    <location>
        <begin position="173"/>
        <end position="193"/>
    </location>
</feature>
<evidence type="ECO:0000256" key="2">
    <source>
        <dbReference type="ARBA" id="ARBA00010992"/>
    </source>
</evidence>
<feature type="region of interest" description="Disordered" evidence="7">
    <location>
        <begin position="1"/>
        <end position="37"/>
    </location>
</feature>
<dbReference type="GO" id="GO:0016020">
    <property type="term" value="C:membrane"/>
    <property type="evidence" value="ECO:0007669"/>
    <property type="project" value="UniProtKB-SubCell"/>
</dbReference>
<dbReference type="Gene3D" id="1.20.1250.20">
    <property type="entry name" value="MFS general substrate transporter like domains"/>
    <property type="match status" value="1"/>
</dbReference>
<evidence type="ECO:0000256" key="7">
    <source>
        <dbReference type="SAM" id="MobiDB-lite"/>
    </source>
</evidence>
<dbReference type="PANTHER" id="PTHR48020:SF4">
    <property type="entry name" value="SYMPORT, PUTATIVE (AFU_ORTHOLOGUE AFUA_3G11790)-RELATED"/>
    <property type="match status" value="1"/>
</dbReference>
<evidence type="ECO:0000313" key="11">
    <source>
        <dbReference type="Proteomes" id="UP001310890"/>
    </source>
</evidence>
<accession>A0AAN7YEE4</accession>
<dbReference type="GO" id="GO:0015791">
    <property type="term" value="P:polyol transmembrane transport"/>
    <property type="evidence" value="ECO:0007669"/>
    <property type="project" value="UniProtKB-ARBA"/>
</dbReference>
<dbReference type="GO" id="GO:0015798">
    <property type="term" value="P:myo-inositol transport"/>
    <property type="evidence" value="ECO:0007669"/>
    <property type="project" value="UniProtKB-ARBA"/>
</dbReference>
<dbReference type="PRINTS" id="PR00171">
    <property type="entry name" value="SUGRTRNSPORT"/>
</dbReference>
<keyword evidence="6 8" id="KW-0472">Membrane</keyword>
<dbReference type="InterPro" id="IPR020846">
    <property type="entry name" value="MFS_dom"/>
</dbReference>
<dbReference type="InterPro" id="IPR036259">
    <property type="entry name" value="MFS_trans_sf"/>
</dbReference>
<feature type="transmembrane region" description="Helical" evidence="8">
    <location>
        <begin position="520"/>
        <end position="538"/>
    </location>
</feature>
<feature type="transmembrane region" description="Helical" evidence="8">
    <location>
        <begin position="450"/>
        <end position="475"/>
    </location>
</feature>
<keyword evidence="5 8" id="KW-1133">Transmembrane helix</keyword>
<evidence type="ECO:0000259" key="9">
    <source>
        <dbReference type="PROSITE" id="PS50850"/>
    </source>
</evidence>
<evidence type="ECO:0000313" key="10">
    <source>
        <dbReference type="EMBL" id="KAK5109792.1"/>
    </source>
</evidence>
<feature type="transmembrane region" description="Helical" evidence="8">
    <location>
        <begin position="424"/>
        <end position="444"/>
    </location>
</feature>
<evidence type="ECO:0000256" key="3">
    <source>
        <dbReference type="ARBA" id="ARBA00022448"/>
    </source>
</evidence>
<gene>
    <name evidence="10" type="ORF">LTR62_006525</name>
</gene>
<feature type="transmembrane region" description="Helical" evidence="8">
    <location>
        <begin position="97"/>
        <end position="115"/>
    </location>
</feature>
<dbReference type="EMBL" id="JAVRRL010000058">
    <property type="protein sequence ID" value="KAK5109792.1"/>
    <property type="molecule type" value="Genomic_DNA"/>
</dbReference>
<feature type="transmembrane region" description="Helical" evidence="8">
    <location>
        <begin position="355"/>
        <end position="379"/>
    </location>
</feature>
<dbReference type="PROSITE" id="PS50850">
    <property type="entry name" value="MFS"/>
    <property type="match status" value="1"/>
</dbReference>
<dbReference type="GO" id="GO:0022857">
    <property type="term" value="F:transmembrane transporter activity"/>
    <property type="evidence" value="ECO:0007669"/>
    <property type="project" value="InterPro"/>
</dbReference>
<dbReference type="PANTHER" id="PTHR48020">
    <property type="entry name" value="PROTON MYO-INOSITOL COTRANSPORTER"/>
    <property type="match status" value="1"/>
</dbReference>
<feature type="transmembrane region" description="Helical" evidence="8">
    <location>
        <begin position="487"/>
        <end position="508"/>
    </location>
</feature>
<feature type="transmembrane region" description="Helical" evidence="8">
    <location>
        <begin position="232"/>
        <end position="255"/>
    </location>
</feature>
<feature type="transmembrane region" description="Helical" evidence="8">
    <location>
        <begin position="391"/>
        <end position="412"/>
    </location>
</feature>
<reference evidence="10" key="1">
    <citation type="submission" date="2023-08" db="EMBL/GenBank/DDBJ databases">
        <title>Black Yeasts Isolated from many extreme environments.</title>
        <authorList>
            <person name="Coleine C."/>
            <person name="Stajich J.E."/>
            <person name="Selbmann L."/>
        </authorList>
    </citation>
    <scope>NUCLEOTIDE SEQUENCE</scope>
    <source>
        <strain evidence="10">CCFEE 5401</strain>
    </source>
</reference>
<dbReference type="InterPro" id="IPR005828">
    <property type="entry name" value="MFS_sugar_transport-like"/>
</dbReference>
<comment type="similarity">
    <text evidence="2">Belongs to the major facilitator superfamily. Sugar transporter (TC 2.A.1.1) family.</text>
</comment>
<dbReference type="Pfam" id="PF00083">
    <property type="entry name" value="Sugar_tr"/>
    <property type="match status" value="1"/>
</dbReference>
<keyword evidence="3" id="KW-0813">Transport</keyword>
<keyword evidence="4 8" id="KW-0812">Transmembrane</keyword>
<proteinExistence type="inferred from homology"/>
<evidence type="ECO:0000256" key="8">
    <source>
        <dbReference type="SAM" id="Phobius"/>
    </source>
</evidence>
<feature type="transmembrane region" description="Helical" evidence="8">
    <location>
        <begin position="140"/>
        <end position="161"/>
    </location>
</feature>
<evidence type="ECO:0000256" key="4">
    <source>
        <dbReference type="ARBA" id="ARBA00022692"/>
    </source>
</evidence>
<comment type="caution">
    <text evidence="10">The sequence shown here is derived from an EMBL/GenBank/DDBJ whole genome shotgun (WGS) entry which is preliminary data.</text>
</comment>
<comment type="subcellular location">
    <subcellularLocation>
        <location evidence="1">Membrane</location>
        <topology evidence="1">Multi-pass membrane protein</topology>
    </subcellularLocation>
</comment>
<evidence type="ECO:0000256" key="1">
    <source>
        <dbReference type="ARBA" id="ARBA00004141"/>
    </source>
</evidence>
<protein>
    <recommendedName>
        <fullName evidence="9">Major facilitator superfamily (MFS) profile domain-containing protein</fullName>
    </recommendedName>
</protein>
<evidence type="ECO:0000256" key="5">
    <source>
        <dbReference type="ARBA" id="ARBA00022989"/>
    </source>
</evidence>
<dbReference type="AlphaFoldDB" id="A0AAN7YEE4"/>
<dbReference type="InterPro" id="IPR003663">
    <property type="entry name" value="Sugar/inositol_transpt"/>
</dbReference>
<name>A0AAN7YEE4_9PEZI</name>
<dbReference type="SUPFAM" id="SSF103473">
    <property type="entry name" value="MFS general substrate transporter"/>
    <property type="match status" value="1"/>
</dbReference>
<evidence type="ECO:0000256" key="6">
    <source>
        <dbReference type="ARBA" id="ARBA00023136"/>
    </source>
</evidence>
<feature type="compositionally biased region" description="Acidic residues" evidence="7">
    <location>
        <begin position="10"/>
        <end position="21"/>
    </location>
</feature>
<organism evidence="10 11">
    <name type="scientific">Meristemomyces frigidus</name>
    <dbReference type="NCBI Taxonomy" id="1508187"/>
    <lineage>
        <taxon>Eukaryota</taxon>
        <taxon>Fungi</taxon>
        <taxon>Dikarya</taxon>
        <taxon>Ascomycota</taxon>
        <taxon>Pezizomycotina</taxon>
        <taxon>Dothideomycetes</taxon>
        <taxon>Dothideomycetidae</taxon>
        <taxon>Mycosphaerellales</taxon>
        <taxon>Teratosphaeriaceae</taxon>
        <taxon>Meristemomyces</taxon>
    </lineage>
</organism>
<dbReference type="InterPro" id="IPR050814">
    <property type="entry name" value="Myo-inositol_Transporter"/>
</dbReference>
<feature type="domain" description="Major facilitator superfamily (MFS) profile" evidence="9">
    <location>
        <begin position="101"/>
        <end position="542"/>
    </location>
</feature>
<sequence>MSKATTAHEADEDLQSAEEVEAVSSSSQPLIDPDQTPHHEELDHFLITYGLQQHADTFHKAAVLLQTESNHQEALLSDHDLLALSREQTHKWSQPRTLYFTISICALGAIEQGWAQTGMNGANLYLPTALALDPGSRHGVLILGVINCALFLGQAVFGAWLSAPLNRPFGRRGAIFIATALCLVGNLGSAGSSSWQSLLFFRLVLGTGTGLNGSTVNVLSAESTPAYIRGGLAVMWQMFVAFGILLGFLANVAFFDVREGLVWRLQLIAPVLPTLPLLLLIYACPESAAWHAKYGRYRQAFDSLRRLRNTELQAAMELYSSYTSSLAKRRPQHDEQDSFIGSLQSLLTVPRNRHALYASYTVQFSQAICGINIIAFYSSTIFSSSGFSSRSALWASVIFGAVNFLGAIPAIWTMDTLGRRKLLLWTLIPMAVTMTFASLSFSLPQGTGRLVALAGTVYVFCALYSPGMGPVPCAYSAEVFPAEVREVGMSFAVSTISFWATVLSLTFPALLNGLGERGSFGLYAGLNVVAWVLCFVFVREVKGKALEELDEVFEEPVGRFLRSSWREISGGWQSKGGWTAVGQDELD</sequence>
<dbReference type="Proteomes" id="UP001310890">
    <property type="component" value="Unassembled WGS sequence"/>
</dbReference>